<feature type="compositionally biased region" description="Low complexity" evidence="1">
    <location>
        <begin position="17"/>
        <end position="68"/>
    </location>
</feature>
<dbReference type="Proteomes" id="UP000266841">
    <property type="component" value="Unassembled WGS sequence"/>
</dbReference>
<keyword evidence="3" id="KW-1185">Reference proteome</keyword>
<accession>K0RI53</accession>
<feature type="non-terminal residue" evidence="2">
    <location>
        <position position="1"/>
    </location>
</feature>
<dbReference type="EMBL" id="AGNL01037843">
    <property type="protein sequence ID" value="EJK53398.1"/>
    <property type="molecule type" value="Genomic_DNA"/>
</dbReference>
<gene>
    <name evidence="2" type="ORF">THAOC_27177</name>
</gene>
<dbReference type="AlphaFoldDB" id="K0RI53"/>
<proteinExistence type="predicted"/>
<feature type="region of interest" description="Disordered" evidence="1">
    <location>
        <begin position="1"/>
        <end position="102"/>
    </location>
</feature>
<protein>
    <submittedName>
        <fullName evidence="2">Uncharacterized protein</fullName>
    </submittedName>
</protein>
<comment type="caution">
    <text evidence="2">The sequence shown here is derived from an EMBL/GenBank/DDBJ whole genome shotgun (WGS) entry which is preliminary data.</text>
</comment>
<reference evidence="2 3" key="1">
    <citation type="journal article" date="2012" name="Genome Biol.">
        <title>Genome and low-iron response of an oceanic diatom adapted to chronic iron limitation.</title>
        <authorList>
            <person name="Lommer M."/>
            <person name="Specht M."/>
            <person name="Roy A.S."/>
            <person name="Kraemer L."/>
            <person name="Andreson R."/>
            <person name="Gutowska M.A."/>
            <person name="Wolf J."/>
            <person name="Bergner S.V."/>
            <person name="Schilhabel M.B."/>
            <person name="Klostermeier U.C."/>
            <person name="Beiko R.G."/>
            <person name="Rosenstiel P."/>
            <person name="Hippler M."/>
            <person name="Laroche J."/>
        </authorList>
    </citation>
    <scope>NUCLEOTIDE SEQUENCE [LARGE SCALE GENOMIC DNA]</scope>
    <source>
        <strain evidence="2 3">CCMP1005</strain>
    </source>
</reference>
<evidence type="ECO:0000313" key="3">
    <source>
        <dbReference type="Proteomes" id="UP000266841"/>
    </source>
</evidence>
<feature type="compositionally biased region" description="Basic and acidic residues" evidence="1">
    <location>
        <begin position="79"/>
        <end position="90"/>
    </location>
</feature>
<name>K0RI53_THAOC</name>
<sequence>RRSARGRARAEDQDEGASPPAAAASASADDAPRRPATTPSRTRTTRSGTPSTTSSWRTTPSTATRTSAEPGRPGPGGWDGEREFKKKEHAVVGPGREAGEFRRAPSRLFGFRFRVDIVSG</sequence>
<organism evidence="2 3">
    <name type="scientific">Thalassiosira oceanica</name>
    <name type="common">Marine diatom</name>
    <dbReference type="NCBI Taxonomy" id="159749"/>
    <lineage>
        <taxon>Eukaryota</taxon>
        <taxon>Sar</taxon>
        <taxon>Stramenopiles</taxon>
        <taxon>Ochrophyta</taxon>
        <taxon>Bacillariophyta</taxon>
        <taxon>Coscinodiscophyceae</taxon>
        <taxon>Thalassiosirophycidae</taxon>
        <taxon>Thalassiosirales</taxon>
        <taxon>Thalassiosiraceae</taxon>
        <taxon>Thalassiosira</taxon>
    </lineage>
</organism>
<evidence type="ECO:0000313" key="2">
    <source>
        <dbReference type="EMBL" id="EJK53398.1"/>
    </source>
</evidence>
<evidence type="ECO:0000256" key="1">
    <source>
        <dbReference type="SAM" id="MobiDB-lite"/>
    </source>
</evidence>